<evidence type="ECO:0000256" key="3">
    <source>
        <dbReference type="ARBA" id="ARBA00023163"/>
    </source>
</evidence>
<dbReference type="Gene3D" id="1.10.10.10">
    <property type="entry name" value="Winged helix-like DNA-binding domain superfamily/Winged helix DNA-binding domain"/>
    <property type="match status" value="1"/>
</dbReference>
<name>A0A1M6GQX4_9BACT</name>
<organism evidence="5 6">
    <name type="scientific">Rubritalea squalenifaciens DSM 18772</name>
    <dbReference type="NCBI Taxonomy" id="1123071"/>
    <lineage>
        <taxon>Bacteria</taxon>
        <taxon>Pseudomonadati</taxon>
        <taxon>Verrucomicrobiota</taxon>
        <taxon>Verrucomicrobiia</taxon>
        <taxon>Verrucomicrobiales</taxon>
        <taxon>Rubritaleaceae</taxon>
        <taxon>Rubritalea</taxon>
    </lineage>
</organism>
<evidence type="ECO:0000256" key="2">
    <source>
        <dbReference type="ARBA" id="ARBA00023125"/>
    </source>
</evidence>
<dbReference type="InterPro" id="IPR002577">
    <property type="entry name" value="HTH_HxlR"/>
</dbReference>
<keyword evidence="2" id="KW-0238">DNA-binding</keyword>
<keyword evidence="6" id="KW-1185">Reference proteome</keyword>
<evidence type="ECO:0000313" key="5">
    <source>
        <dbReference type="EMBL" id="SHJ12374.1"/>
    </source>
</evidence>
<dbReference type="InterPro" id="IPR036388">
    <property type="entry name" value="WH-like_DNA-bd_sf"/>
</dbReference>
<keyword evidence="3" id="KW-0804">Transcription</keyword>
<proteinExistence type="predicted"/>
<evidence type="ECO:0000313" key="6">
    <source>
        <dbReference type="Proteomes" id="UP000184510"/>
    </source>
</evidence>
<gene>
    <name evidence="5" type="ORF">SAMN02745181_1238</name>
</gene>
<reference evidence="5 6" key="1">
    <citation type="submission" date="2016-11" db="EMBL/GenBank/DDBJ databases">
        <authorList>
            <person name="Jaros S."/>
            <person name="Januszkiewicz K."/>
            <person name="Wedrychowicz H."/>
        </authorList>
    </citation>
    <scope>NUCLEOTIDE SEQUENCE [LARGE SCALE GENOMIC DNA]</scope>
    <source>
        <strain evidence="5 6">DSM 18772</strain>
    </source>
</reference>
<keyword evidence="1" id="KW-0805">Transcription regulation</keyword>
<protein>
    <submittedName>
        <fullName evidence="5">Transcriptional regulator, HxlR family</fullName>
    </submittedName>
</protein>
<accession>A0A1M6GQX4</accession>
<dbReference type="PROSITE" id="PS51118">
    <property type="entry name" value="HTH_HXLR"/>
    <property type="match status" value="1"/>
</dbReference>
<evidence type="ECO:0000256" key="1">
    <source>
        <dbReference type="ARBA" id="ARBA00023015"/>
    </source>
</evidence>
<dbReference type="InParanoid" id="A0A1M6GQX4"/>
<dbReference type="InterPro" id="IPR036390">
    <property type="entry name" value="WH_DNA-bd_sf"/>
</dbReference>
<sequence>MSQQPKKKEPPVCLPPCDEPCPIERGMRIIGGKWKGSILWYLQGGPLRFNELARLLGGASRKMVNARLKEMEAMGLLTRTVLNDRPIAVQYEITSFGKSALGVLDKLKHWAEENHI</sequence>
<dbReference type="OrthoDB" id="9791143at2"/>
<dbReference type="AlphaFoldDB" id="A0A1M6GQX4"/>
<evidence type="ECO:0000259" key="4">
    <source>
        <dbReference type="PROSITE" id="PS51118"/>
    </source>
</evidence>
<dbReference type="EMBL" id="FQYR01000003">
    <property type="protein sequence ID" value="SHJ12374.1"/>
    <property type="molecule type" value="Genomic_DNA"/>
</dbReference>
<dbReference type="Pfam" id="PF01638">
    <property type="entry name" value="HxlR"/>
    <property type="match status" value="1"/>
</dbReference>
<dbReference type="PANTHER" id="PTHR33204:SF29">
    <property type="entry name" value="TRANSCRIPTIONAL REGULATOR"/>
    <property type="match status" value="1"/>
</dbReference>
<feature type="domain" description="HTH hxlR-type" evidence="4">
    <location>
        <begin position="21"/>
        <end position="116"/>
    </location>
</feature>
<dbReference type="GO" id="GO:0003677">
    <property type="term" value="F:DNA binding"/>
    <property type="evidence" value="ECO:0007669"/>
    <property type="project" value="UniProtKB-KW"/>
</dbReference>
<dbReference type="STRING" id="1123071.SAMN02745181_1238"/>
<dbReference type="Proteomes" id="UP000184510">
    <property type="component" value="Unassembled WGS sequence"/>
</dbReference>
<dbReference type="FunCoup" id="A0A1M6GQX4">
    <property type="interactions" value="53"/>
</dbReference>
<dbReference type="RefSeq" id="WP_143158625.1">
    <property type="nucleotide sequence ID" value="NZ_FQYR01000003.1"/>
</dbReference>
<dbReference type="PANTHER" id="PTHR33204">
    <property type="entry name" value="TRANSCRIPTIONAL REGULATOR, MARR FAMILY"/>
    <property type="match status" value="1"/>
</dbReference>
<dbReference type="SUPFAM" id="SSF46785">
    <property type="entry name" value="Winged helix' DNA-binding domain"/>
    <property type="match status" value="1"/>
</dbReference>